<comment type="caution">
    <text evidence="2">The sequence shown here is derived from an EMBL/GenBank/DDBJ whole genome shotgun (WGS) entry which is preliminary data.</text>
</comment>
<reference evidence="2" key="1">
    <citation type="submission" date="2020-10" db="EMBL/GenBank/DDBJ databases">
        <authorList>
            <person name="Castelo-Branco R."/>
            <person name="Eusebio N."/>
            <person name="Adriana R."/>
            <person name="Vieira A."/>
            <person name="Brugerolle De Fraissinette N."/>
            <person name="Rezende De Castro R."/>
            <person name="Schneider M.P."/>
            <person name="Vasconcelos V."/>
            <person name="Leao P.N."/>
        </authorList>
    </citation>
    <scope>NUCLEOTIDE SEQUENCE</scope>
    <source>
        <strain evidence="2">LEGE 11480</strain>
    </source>
</reference>
<protein>
    <submittedName>
        <fullName evidence="2">Uncharacterized protein</fullName>
    </submittedName>
</protein>
<dbReference type="AlphaFoldDB" id="A0A928VKT4"/>
<dbReference type="EMBL" id="JADEXQ010000003">
    <property type="protein sequence ID" value="MBE9028436.1"/>
    <property type="molecule type" value="Genomic_DNA"/>
</dbReference>
<accession>A0A928VKT4</accession>
<keyword evidence="3" id="KW-1185">Reference proteome</keyword>
<feature type="region of interest" description="Disordered" evidence="1">
    <location>
        <begin position="111"/>
        <end position="170"/>
    </location>
</feature>
<proteinExistence type="predicted"/>
<name>A0A928VKT4_9CYAN</name>
<evidence type="ECO:0000313" key="3">
    <source>
        <dbReference type="Proteomes" id="UP000625316"/>
    </source>
</evidence>
<dbReference type="RefSeq" id="WP_264323258.1">
    <property type="nucleotide sequence ID" value="NZ_JADEXQ010000003.1"/>
</dbReference>
<evidence type="ECO:0000256" key="1">
    <source>
        <dbReference type="SAM" id="MobiDB-lite"/>
    </source>
</evidence>
<gene>
    <name evidence="2" type="ORF">IQ266_01535</name>
</gene>
<sequence length="170" mass="18520">MTVSQDFFATLASMYQSEQSGAIFGITDNDRMLVVAFDAGTIKGMRFGRLTGIDVLAELQHVEFKSFAVKLDKSLPLQPGLPATVEIFTQLVSRMPTEVLAEVLVSSATQEQGTSANSKIADGQAVPAEDTPAQPQPQRKMMYRGQVVEAPPQAPARRSRMMYRGQPIGE</sequence>
<organism evidence="2 3">
    <name type="scientific">Romeriopsis navalis LEGE 11480</name>
    <dbReference type="NCBI Taxonomy" id="2777977"/>
    <lineage>
        <taxon>Bacteria</taxon>
        <taxon>Bacillati</taxon>
        <taxon>Cyanobacteriota</taxon>
        <taxon>Cyanophyceae</taxon>
        <taxon>Leptolyngbyales</taxon>
        <taxon>Leptolyngbyaceae</taxon>
        <taxon>Romeriopsis</taxon>
        <taxon>Romeriopsis navalis</taxon>
    </lineage>
</organism>
<evidence type="ECO:0000313" key="2">
    <source>
        <dbReference type="EMBL" id="MBE9028436.1"/>
    </source>
</evidence>
<dbReference type="Proteomes" id="UP000625316">
    <property type="component" value="Unassembled WGS sequence"/>
</dbReference>